<dbReference type="Proteomes" id="UP000288216">
    <property type="component" value="Unassembled WGS sequence"/>
</dbReference>
<reference evidence="2 3" key="1">
    <citation type="journal article" date="2018" name="Nat. Ecol. Evol.">
        <title>Shark genomes provide insights into elasmobranch evolution and the origin of vertebrates.</title>
        <authorList>
            <person name="Hara Y"/>
            <person name="Yamaguchi K"/>
            <person name="Onimaru K"/>
            <person name="Kadota M"/>
            <person name="Koyanagi M"/>
            <person name="Keeley SD"/>
            <person name="Tatsumi K"/>
            <person name="Tanaka K"/>
            <person name="Motone F"/>
            <person name="Kageyama Y"/>
            <person name="Nozu R"/>
            <person name="Adachi N"/>
            <person name="Nishimura O"/>
            <person name="Nakagawa R"/>
            <person name="Tanegashima C"/>
            <person name="Kiyatake I"/>
            <person name="Matsumoto R"/>
            <person name="Murakumo K"/>
            <person name="Nishida K"/>
            <person name="Terakita A"/>
            <person name="Kuratani S"/>
            <person name="Sato K"/>
            <person name="Hyodo S Kuraku.S."/>
        </authorList>
    </citation>
    <scope>NUCLEOTIDE SEQUENCE [LARGE SCALE GENOMIC DNA]</scope>
</reference>
<dbReference type="PANTHER" id="PTHR45749">
    <property type="match status" value="1"/>
</dbReference>
<dbReference type="PANTHER" id="PTHR45749:SF23">
    <property type="entry name" value="ZINC FINGER MYM-TYPE PROTEIN 1-LIKE"/>
    <property type="match status" value="1"/>
</dbReference>
<dbReference type="OrthoDB" id="10063284at2759"/>
<keyword evidence="3" id="KW-1185">Reference proteome</keyword>
<dbReference type="STRING" id="75743.A0A401Q8S2"/>
<proteinExistence type="predicted"/>
<organism evidence="2 3">
    <name type="scientific">Scyliorhinus torazame</name>
    <name type="common">Cloudy catshark</name>
    <name type="synonym">Catulus torazame</name>
    <dbReference type="NCBI Taxonomy" id="75743"/>
    <lineage>
        <taxon>Eukaryota</taxon>
        <taxon>Metazoa</taxon>
        <taxon>Chordata</taxon>
        <taxon>Craniata</taxon>
        <taxon>Vertebrata</taxon>
        <taxon>Chondrichthyes</taxon>
        <taxon>Elasmobranchii</taxon>
        <taxon>Galeomorphii</taxon>
        <taxon>Galeoidea</taxon>
        <taxon>Carcharhiniformes</taxon>
        <taxon>Scyliorhinidae</taxon>
        <taxon>Scyliorhinus</taxon>
    </lineage>
</organism>
<name>A0A401Q8S2_SCYTO</name>
<comment type="caution">
    <text evidence="2">The sequence shown here is derived from an EMBL/GenBank/DDBJ whole genome shotgun (WGS) entry which is preliminary data.</text>
</comment>
<protein>
    <recommendedName>
        <fullName evidence="1">DUF4371 domain-containing protein</fullName>
    </recommendedName>
</protein>
<feature type="non-terminal residue" evidence="2">
    <location>
        <position position="468"/>
    </location>
</feature>
<dbReference type="EMBL" id="BFAA01020395">
    <property type="protein sequence ID" value="GCB81770.1"/>
    <property type="molecule type" value="Genomic_DNA"/>
</dbReference>
<evidence type="ECO:0000259" key="1">
    <source>
        <dbReference type="Pfam" id="PF14291"/>
    </source>
</evidence>
<dbReference type="SUPFAM" id="SSF53098">
    <property type="entry name" value="Ribonuclease H-like"/>
    <property type="match status" value="1"/>
</dbReference>
<dbReference type="InterPro" id="IPR012337">
    <property type="entry name" value="RNaseH-like_sf"/>
</dbReference>
<dbReference type="AlphaFoldDB" id="A0A401Q8S2"/>
<evidence type="ECO:0000313" key="3">
    <source>
        <dbReference type="Proteomes" id="UP000288216"/>
    </source>
</evidence>
<gene>
    <name evidence="2" type="ORF">scyTo_0021884</name>
</gene>
<dbReference type="Pfam" id="PF14291">
    <property type="entry name" value="DUF4371"/>
    <property type="match status" value="1"/>
</dbReference>
<evidence type="ECO:0000313" key="2">
    <source>
        <dbReference type="EMBL" id="GCB81770.1"/>
    </source>
</evidence>
<sequence length="468" mass="54099">MGAIELIAEFDPFLHEHLEKCNNEKVNATYLSKPVYEELIEIMGKHVQDEIVNQINNLDMKYYSIIVDSTPDLTHVDQLVIVVRYCYNGKPCERFLTFLPIENHSFPNLFNKIQVLSEHKLSLENIRGQSYDNTSNMKGSEKGLQALFKNINRYADYVPCAAHSLNLVGEKAVSTVPEVVDYFGILQELDVLFSGSPRRWGILNTQGNLHFSLKSLSVTRWSSHYEAVRAIKNGYMGILQTLKHIFEDSEEKLECKQDAKNLYHKLVKLEYAILTVVWEEVLERFNKTKLRENSADRIAHYESEAKGLCEDITSSYSDASKRIVTRTFSDGTSGVASLRGADKFRIEVLYQLYDSLIIQLSKRIDPYEQIAKRFKFLSELVNNSEIDEDSIKLIISYYKDDIDHKLVNKCYQFKEYLHRRKSQDTEVNTSSKMQCAEVLQLICEQHLIEVFPNITTAFKLYLTMPIMS</sequence>
<dbReference type="OMA" id="FNENSHD"/>
<feature type="domain" description="DUF4371" evidence="1">
    <location>
        <begin position="23"/>
        <end position="141"/>
    </location>
</feature>
<dbReference type="InterPro" id="IPR025398">
    <property type="entry name" value="DUF4371"/>
</dbReference>
<accession>A0A401Q8S2</accession>